<organism evidence="4 5">
    <name type="scientific">Phocaeicola coprophilus</name>
    <dbReference type="NCBI Taxonomy" id="387090"/>
    <lineage>
        <taxon>Bacteria</taxon>
        <taxon>Pseudomonadati</taxon>
        <taxon>Bacteroidota</taxon>
        <taxon>Bacteroidia</taxon>
        <taxon>Bacteroidales</taxon>
        <taxon>Bacteroidaceae</taxon>
        <taxon>Phocaeicola</taxon>
    </lineage>
</organism>
<gene>
    <name evidence="4" type="ORF">DW921_10430</name>
</gene>
<dbReference type="GeneID" id="78403912"/>
<dbReference type="Pfam" id="PF01103">
    <property type="entry name" value="Omp85"/>
    <property type="match status" value="1"/>
</dbReference>
<evidence type="ECO:0000259" key="3">
    <source>
        <dbReference type="Pfam" id="PF01103"/>
    </source>
</evidence>
<protein>
    <recommendedName>
        <fullName evidence="3">Bacterial surface antigen (D15) domain-containing protein</fullName>
    </recommendedName>
</protein>
<dbReference type="GO" id="GO:0019867">
    <property type="term" value="C:outer membrane"/>
    <property type="evidence" value="ECO:0007669"/>
    <property type="project" value="InterPro"/>
</dbReference>
<evidence type="ECO:0000256" key="2">
    <source>
        <dbReference type="ARBA" id="ARBA00023136"/>
    </source>
</evidence>
<reference evidence="4 5" key="1">
    <citation type="submission" date="2018-08" db="EMBL/GenBank/DDBJ databases">
        <title>A genome reference for cultivated species of the human gut microbiota.</title>
        <authorList>
            <person name="Zou Y."/>
            <person name="Xue W."/>
            <person name="Luo G."/>
        </authorList>
    </citation>
    <scope>NUCLEOTIDE SEQUENCE [LARGE SCALE GENOMIC DNA]</scope>
    <source>
        <strain evidence="4 5">AM42-38</strain>
    </source>
</reference>
<accession>A0A413SY98</accession>
<dbReference type="InterPro" id="IPR000184">
    <property type="entry name" value="Bac_surfAg_D15"/>
</dbReference>
<dbReference type="Proteomes" id="UP000283855">
    <property type="component" value="Unassembled WGS sequence"/>
</dbReference>
<dbReference type="RefSeq" id="WP_008144305.1">
    <property type="nucleotide sequence ID" value="NZ_CABJGD010000022.1"/>
</dbReference>
<feature type="domain" description="Bacterial surface antigen (D15)" evidence="3">
    <location>
        <begin position="147"/>
        <end position="327"/>
    </location>
</feature>
<sequence length="415" mass="47604">MKEKLLTCLVCLFGSLGFMSAQEISSSDTIQNPIEQTVSPTDSISSRPLSKKELRRQKVAKRNFHYNILGGPSYTPDFGVLIGGTALMTFRMDPKDTTMQRSVIPASMAFMFTGGLNIMVKPQLFFKNDRFRIFGQFIYKNTQENYYGVGYDTNKNYERGKTTSQYQYSGLQINPWFLFRLKESNFFLGPQIDLNYDKMKDVAEGITRDPSYIEAGGNTEGYSNFSSGLGFLLTYDTRDIPANPYKGMYLDFRGIMYQKWLGGDNNFYRLELDYRQYLTVGKRKVLAWSAQSKNVLGNQIPLNKYVLTGTPFDLRGYYMGQYRDKSSHLVMAEYRQMFNTDKSNWIKRVVSHLGYVVWGGVGFMGPDPVNIEGVLPNAGVGLRIEVQPRMNVRLDFGRNFVNKQNLFYINMTEAF</sequence>
<proteinExistence type="predicted"/>
<comment type="caution">
    <text evidence="4">The sequence shown here is derived from an EMBL/GenBank/DDBJ whole genome shotgun (WGS) entry which is preliminary data.</text>
</comment>
<name>A0A413SY98_9BACT</name>
<evidence type="ECO:0000256" key="1">
    <source>
        <dbReference type="ARBA" id="ARBA00004370"/>
    </source>
</evidence>
<evidence type="ECO:0000313" key="4">
    <source>
        <dbReference type="EMBL" id="RHA74610.1"/>
    </source>
</evidence>
<dbReference type="EMBL" id="QSFT01000022">
    <property type="protein sequence ID" value="RHA74610.1"/>
    <property type="molecule type" value="Genomic_DNA"/>
</dbReference>
<dbReference type="AlphaFoldDB" id="A0A413SY98"/>
<comment type="subcellular location">
    <subcellularLocation>
        <location evidence="1">Membrane</location>
    </subcellularLocation>
</comment>
<dbReference type="Gene3D" id="2.40.160.50">
    <property type="entry name" value="membrane protein fhac: a member of the omp85/tpsb transporter family"/>
    <property type="match status" value="1"/>
</dbReference>
<evidence type="ECO:0000313" key="5">
    <source>
        <dbReference type="Proteomes" id="UP000283855"/>
    </source>
</evidence>
<keyword evidence="2" id="KW-0472">Membrane</keyword>